<dbReference type="Pfam" id="PF01497">
    <property type="entry name" value="Peripla_BP_2"/>
    <property type="match status" value="1"/>
</dbReference>
<feature type="signal peptide" evidence="1">
    <location>
        <begin position="1"/>
        <end position="29"/>
    </location>
</feature>
<name>A0ABV6JW91_9PROT</name>
<dbReference type="EMBL" id="JBHLUN010000012">
    <property type="protein sequence ID" value="MFC0409904.1"/>
    <property type="molecule type" value="Genomic_DNA"/>
</dbReference>
<evidence type="ECO:0000259" key="2">
    <source>
        <dbReference type="PROSITE" id="PS50983"/>
    </source>
</evidence>
<gene>
    <name evidence="3" type="ORF">ACFFGY_16755</name>
</gene>
<evidence type="ECO:0000313" key="4">
    <source>
        <dbReference type="Proteomes" id="UP001589865"/>
    </source>
</evidence>
<evidence type="ECO:0000313" key="3">
    <source>
        <dbReference type="EMBL" id="MFC0409904.1"/>
    </source>
</evidence>
<feature type="domain" description="Fe/B12 periplasmic-binding" evidence="2">
    <location>
        <begin position="67"/>
        <end position="362"/>
    </location>
</feature>
<evidence type="ECO:0000256" key="1">
    <source>
        <dbReference type="SAM" id="SignalP"/>
    </source>
</evidence>
<dbReference type="PROSITE" id="PS50983">
    <property type="entry name" value="FE_B12_PBP"/>
    <property type="match status" value="1"/>
</dbReference>
<dbReference type="RefSeq" id="WP_377045654.1">
    <property type="nucleotide sequence ID" value="NZ_JBHLUN010000012.1"/>
</dbReference>
<dbReference type="PANTHER" id="PTHR30535:SF34">
    <property type="entry name" value="MOLYBDATE-BINDING PROTEIN MOLA"/>
    <property type="match status" value="1"/>
</dbReference>
<dbReference type="PANTHER" id="PTHR30535">
    <property type="entry name" value="VITAMIN B12-BINDING PROTEIN"/>
    <property type="match status" value="1"/>
</dbReference>
<accession>A0ABV6JW91</accession>
<keyword evidence="4" id="KW-1185">Reference proteome</keyword>
<dbReference type="SUPFAM" id="SSF53807">
    <property type="entry name" value="Helical backbone' metal receptor"/>
    <property type="match status" value="1"/>
</dbReference>
<sequence length="392" mass="40856">MTPDRPSPPARLARRALLPLLAAPLLPLAAPAIVRAQGAADGGAGGGPVGGRDLLGREVRLSRPARRIVLVQGRHLAVLNLLHPDPASLLVGWGQDLRRDQGGEYRAFRDRYPALDALPVLSDDPGVEQVLALQPDLVLLSRRGAAGRGGGADSPLLGSLGSAGVATAVIDFFAQPLRDTEPSLRLLGTLLGREAQAEALITLHRARLANVADRLKALGEPAPTVFMHAHAGGTDCCFSPGRGTLDDFIRLAGGTNIGAETIPAVTGQISLEALLTRDPEVYVATGGPYGGRGGVSLGAGVDAALARSSLRDVVAAQHLEALRAVRNGRAHAIWHGFNDSPSHVLAVEALARWFHPALRPAIDPAATLAELNSRFAAVPMEGTYWIDLAPAG</sequence>
<organism evidence="3 4">
    <name type="scientific">Roseomonas elaeocarpi</name>
    <dbReference type="NCBI Taxonomy" id="907779"/>
    <lineage>
        <taxon>Bacteria</taxon>
        <taxon>Pseudomonadati</taxon>
        <taxon>Pseudomonadota</taxon>
        <taxon>Alphaproteobacteria</taxon>
        <taxon>Acetobacterales</taxon>
        <taxon>Roseomonadaceae</taxon>
        <taxon>Roseomonas</taxon>
    </lineage>
</organism>
<proteinExistence type="predicted"/>
<dbReference type="InterPro" id="IPR050902">
    <property type="entry name" value="ABC_Transporter_SBP"/>
</dbReference>
<keyword evidence="1" id="KW-0732">Signal</keyword>
<dbReference type="Proteomes" id="UP001589865">
    <property type="component" value="Unassembled WGS sequence"/>
</dbReference>
<protein>
    <submittedName>
        <fullName evidence="3">ABC transporter substrate-binding protein</fullName>
    </submittedName>
</protein>
<feature type="chain" id="PRO_5047302480" evidence="1">
    <location>
        <begin position="30"/>
        <end position="392"/>
    </location>
</feature>
<dbReference type="Gene3D" id="3.40.50.1980">
    <property type="entry name" value="Nitrogenase molybdenum iron protein domain"/>
    <property type="match status" value="2"/>
</dbReference>
<reference evidence="3 4" key="1">
    <citation type="submission" date="2024-09" db="EMBL/GenBank/DDBJ databases">
        <authorList>
            <person name="Sun Q."/>
            <person name="Mori K."/>
        </authorList>
    </citation>
    <scope>NUCLEOTIDE SEQUENCE [LARGE SCALE GENOMIC DNA]</scope>
    <source>
        <strain evidence="3 4">TBRC 5777</strain>
    </source>
</reference>
<comment type="caution">
    <text evidence="3">The sequence shown here is derived from an EMBL/GenBank/DDBJ whole genome shotgun (WGS) entry which is preliminary data.</text>
</comment>
<dbReference type="InterPro" id="IPR002491">
    <property type="entry name" value="ABC_transptr_periplasmic_BD"/>
</dbReference>